<keyword evidence="2" id="KW-0732">Signal</keyword>
<feature type="compositionally biased region" description="Gly residues" evidence="1">
    <location>
        <begin position="36"/>
        <end position="51"/>
    </location>
</feature>
<evidence type="ECO:0000313" key="3">
    <source>
        <dbReference type="EMBL" id="AUX44202.1"/>
    </source>
</evidence>
<protein>
    <recommendedName>
        <fullName evidence="5">Secreted protein</fullName>
    </recommendedName>
</protein>
<feature type="compositionally biased region" description="Low complexity" evidence="1">
    <location>
        <begin position="23"/>
        <end position="35"/>
    </location>
</feature>
<evidence type="ECO:0000256" key="2">
    <source>
        <dbReference type="SAM" id="SignalP"/>
    </source>
</evidence>
<evidence type="ECO:0000313" key="4">
    <source>
        <dbReference type="Proteomes" id="UP000238348"/>
    </source>
</evidence>
<reference evidence="3 4" key="1">
    <citation type="submission" date="2015-09" db="EMBL/GenBank/DDBJ databases">
        <title>Sorangium comparison.</title>
        <authorList>
            <person name="Zaburannyi N."/>
            <person name="Bunk B."/>
            <person name="Overmann J."/>
            <person name="Mueller R."/>
        </authorList>
    </citation>
    <scope>NUCLEOTIDE SEQUENCE [LARGE SCALE GENOMIC DNA]</scope>
    <source>
        <strain evidence="3 4">So ce26</strain>
    </source>
</reference>
<dbReference type="RefSeq" id="WP_159397358.1">
    <property type="nucleotide sequence ID" value="NZ_CP012673.1"/>
</dbReference>
<accession>A0A2L0EY23</accession>
<dbReference type="EMBL" id="CP012673">
    <property type="protein sequence ID" value="AUX44202.1"/>
    <property type="molecule type" value="Genomic_DNA"/>
</dbReference>
<dbReference type="Proteomes" id="UP000238348">
    <property type="component" value="Chromosome"/>
</dbReference>
<feature type="signal peptide" evidence="2">
    <location>
        <begin position="1"/>
        <end position="19"/>
    </location>
</feature>
<evidence type="ECO:0000256" key="1">
    <source>
        <dbReference type="SAM" id="MobiDB-lite"/>
    </source>
</evidence>
<name>A0A2L0EY23_SORCE</name>
<dbReference type="AlphaFoldDB" id="A0A2L0EY23"/>
<feature type="region of interest" description="Disordered" evidence="1">
    <location>
        <begin position="23"/>
        <end position="61"/>
    </location>
</feature>
<feature type="chain" id="PRO_5014817566" description="Secreted protein" evidence="2">
    <location>
        <begin position="20"/>
        <end position="212"/>
    </location>
</feature>
<gene>
    <name evidence="3" type="ORF">SOCE26_056660</name>
</gene>
<dbReference type="PROSITE" id="PS51257">
    <property type="entry name" value="PROKAR_LIPOPROTEIN"/>
    <property type="match status" value="1"/>
</dbReference>
<proteinExistence type="predicted"/>
<evidence type="ECO:0008006" key="5">
    <source>
        <dbReference type="Google" id="ProtNLM"/>
    </source>
</evidence>
<sequence>MTRYTILGFSILAAALATAACSDDTSGPGATSSTSAGGGGGGGGDGGAGGDPDGKDPSEVTSADECVYEGTGGSDAFRCSTARIEFAEPVPVDALTFVVDTSEGDVFDVSSADLPLGVRVEVEADQGGGDGGAGGGGGPGGGSGQVATALVVYVDSPPPHYDPAWIDVQVRVGGEVVGAKRFEDLTFACVAYSQDNWCWESEPVTLPIEAAE</sequence>
<organism evidence="3 4">
    <name type="scientific">Sorangium cellulosum</name>
    <name type="common">Polyangium cellulosum</name>
    <dbReference type="NCBI Taxonomy" id="56"/>
    <lineage>
        <taxon>Bacteria</taxon>
        <taxon>Pseudomonadati</taxon>
        <taxon>Myxococcota</taxon>
        <taxon>Polyangia</taxon>
        <taxon>Polyangiales</taxon>
        <taxon>Polyangiaceae</taxon>
        <taxon>Sorangium</taxon>
    </lineage>
</organism>